<evidence type="ECO:0000313" key="3">
    <source>
        <dbReference type="EMBL" id="MBP0482571.1"/>
    </source>
</evidence>
<dbReference type="AlphaFoldDB" id="A0A940S0Y7"/>
<dbReference type="PANTHER" id="PTHR43172:SF2">
    <property type="entry name" value="ADENYLOSUCCINATE LYASE C-TERMINAL DOMAIN-CONTAINING PROTEIN"/>
    <property type="match status" value="1"/>
</dbReference>
<dbReference type="InterPro" id="IPR019468">
    <property type="entry name" value="AdenyloSucc_lyase_C"/>
</dbReference>
<dbReference type="SMART" id="SM00998">
    <property type="entry name" value="ADSL_C"/>
    <property type="match status" value="1"/>
</dbReference>
<organism evidence="3 4">
    <name type="scientific">Sagittula salina</name>
    <dbReference type="NCBI Taxonomy" id="2820268"/>
    <lineage>
        <taxon>Bacteria</taxon>
        <taxon>Pseudomonadati</taxon>
        <taxon>Pseudomonadota</taxon>
        <taxon>Alphaproteobacteria</taxon>
        <taxon>Rhodobacterales</taxon>
        <taxon>Roseobacteraceae</taxon>
        <taxon>Sagittula</taxon>
    </lineage>
</organism>
<comment type="caution">
    <text evidence="3">The sequence shown here is derived from an EMBL/GenBank/DDBJ whole genome shotgun (WGS) entry which is preliminary data.</text>
</comment>
<name>A0A940S0Y7_9RHOB</name>
<dbReference type="PRINTS" id="PR00145">
    <property type="entry name" value="ARGSUCLYASE"/>
</dbReference>
<evidence type="ECO:0000313" key="4">
    <source>
        <dbReference type="Proteomes" id="UP000675940"/>
    </source>
</evidence>
<protein>
    <submittedName>
        <fullName evidence="3">Adenylosuccinate lyase family protein</fullName>
    </submittedName>
</protein>
<accession>A0A940S0Y7</accession>
<comment type="similarity">
    <text evidence="1">Belongs to the class-II fumarase/aspartase family.</text>
</comment>
<dbReference type="PANTHER" id="PTHR43172">
    <property type="entry name" value="ADENYLOSUCCINATE LYASE"/>
    <property type="match status" value="1"/>
</dbReference>
<dbReference type="Gene3D" id="1.10.40.30">
    <property type="entry name" value="Fumarase/aspartase (C-terminal domain)"/>
    <property type="match status" value="1"/>
</dbReference>
<dbReference type="InterPro" id="IPR000362">
    <property type="entry name" value="Fumarate_lyase_fam"/>
</dbReference>
<dbReference type="Proteomes" id="UP000675940">
    <property type="component" value="Unassembled WGS sequence"/>
</dbReference>
<keyword evidence="3" id="KW-0456">Lyase</keyword>
<dbReference type="GO" id="GO:0016829">
    <property type="term" value="F:lyase activity"/>
    <property type="evidence" value="ECO:0007669"/>
    <property type="project" value="UniProtKB-KW"/>
</dbReference>
<keyword evidence="4" id="KW-1185">Reference proteome</keyword>
<dbReference type="EMBL" id="JAGISH010000004">
    <property type="protein sequence ID" value="MBP0482571.1"/>
    <property type="molecule type" value="Genomic_DNA"/>
</dbReference>
<evidence type="ECO:0000259" key="2">
    <source>
        <dbReference type="SMART" id="SM00998"/>
    </source>
</evidence>
<dbReference type="InterPro" id="IPR008948">
    <property type="entry name" value="L-Aspartase-like"/>
</dbReference>
<proteinExistence type="inferred from homology"/>
<gene>
    <name evidence="3" type="ORF">J5474_08715</name>
</gene>
<feature type="domain" description="Adenylosuccinate lyase C-terminal" evidence="2">
    <location>
        <begin position="362"/>
        <end position="434"/>
    </location>
</feature>
<dbReference type="PRINTS" id="PR00149">
    <property type="entry name" value="FUMRATELYASE"/>
</dbReference>
<reference evidence="3" key="1">
    <citation type="submission" date="2021-03" db="EMBL/GenBank/DDBJ databases">
        <title>Sagittula salina sp. nov. strain M10.9X isolated from the marine waste.</title>
        <authorList>
            <person name="Satari L."/>
            <person name="Molina-Menor E."/>
            <person name="Vidal-Verdu A."/>
            <person name="Pascual J."/>
            <person name="Pereto J."/>
            <person name="Porcar M."/>
        </authorList>
    </citation>
    <scope>NUCLEOTIDE SEQUENCE</scope>
    <source>
        <strain evidence="3">M10.9X</strain>
    </source>
</reference>
<dbReference type="SUPFAM" id="SSF48557">
    <property type="entry name" value="L-aspartase-like"/>
    <property type="match status" value="1"/>
</dbReference>
<sequence>MPATPFDSAHLSGLFATGDTARLFSDSAEIRAMMLVEGALAQVQGAHGVIPETAAAAIQRAALECQVDPVGLTRATAQNGVTTPAFVAAFREAMMAPEHAAYLHWGATSQDIQDTALMLRLRQAITQQADRLTATLNALARLAEDHAETPMAARTYGQHATPTAFGAQVAQWGWPLVSLLRGVDAVRKNLNVSLSGAAGTASALGPDPLAIRRDLAAKLNLEDPGHSWHADRSAFLNIAGWFTRTALVAGKMGEDLILATQSGIGEVTLGGSGASSTMPQKQNPVAPSAMVALARHAQGLHATLEGAALHRQQRDGAAWFTEWLTLPQLILSSAAAATHMQQVAETLCPDVGGMQATLDATGGLLLAETLSFALTDQMPRPQAAAVVKDLCKEARATGTPLSTLAQERFPTLPATLFDATASLGTAPAEARGFAEAARSAVADAAA</sequence>
<dbReference type="Gene3D" id="1.20.200.10">
    <property type="entry name" value="Fumarase/aspartase (Central domain)"/>
    <property type="match status" value="1"/>
</dbReference>
<dbReference type="Pfam" id="PF00206">
    <property type="entry name" value="Lyase_1"/>
    <property type="match status" value="1"/>
</dbReference>
<dbReference type="InterPro" id="IPR022761">
    <property type="entry name" value="Fumarate_lyase_N"/>
</dbReference>
<evidence type="ECO:0000256" key="1">
    <source>
        <dbReference type="ARBA" id="ARBA00034772"/>
    </source>
</evidence>
<dbReference type="RefSeq" id="WP_209360500.1">
    <property type="nucleotide sequence ID" value="NZ_JAGISH010000004.1"/>
</dbReference>